<dbReference type="Pfam" id="PF13646">
    <property type="entry name" value="HEAT_2"/>
    <property type="match status" value="1"/>
</dbReference>
<dbReference type="RefSeq" id="WP_185358941.1">
    <property type="nucleotide sequence ID" value="NZ_JAARMW010000002.1"/>
</dbReference>
<dbReference type="InterPro" id="IPR011989">
    <property type="entry name" value="ARM-like"/>
</dbReference>
<organism evidence="1 3">
    <name type="scientific">Listeria booriae</name>
    <dbReference type="NCBI Taxonomy" id="1552123"/>
    <lineage>
        <taxon>Bacteria</taxon>
        <taxon>Bacillati</taxon>
        <taxon>Bacillota</taxon>
        <taxon>Bacilli</taxon>
        <taxon>Bacillales</taxon>
        <taxon>Listeriaceae</taxon>
        <taxon>Listeria</taxon>
    </lineage>
</organism>
<dbReference type="InterPro" id="IPR004155">
    <property type="entry name" value="PBS_lyase_HEAT"/>
</dbReference>
<proteinExistence type="predicted"/>
<dbReference type="Proteomes" id="UP000532866">
    <property type="component" value="Unassembled WGS sequence"/>
</dbReference>
<dbReference type="AlphaFoldDB" id="A0A7X0WFH2"/>
<dbReference type="Proteomes" id="UP000553016">
    <property type="component" value="Unassembled WGS sequence"/>
</dbReference>
<dbReference type="EMBL" id="JAARZA010000003">
    <property type="protein sequence ID" value="MBC2240403.1"/>
    <property type="molecule type" value="Genomic_DNA"/>
</dbReference>
<accession>A0A7X0WFH2</accession>
<protein>
    <submittedName>
        <fullName evidence="1">HEAT repeat domain-containing protein</fullName>
    </submittedName>
</protein>
<evidence type="ECO:0000313" key="3">
    <source>
        <dbReference type="Proteomes" id="UP000532866"/>
    </source>
</evidence>
<gene>
    <name evidence="1" type="ORF">HB759_13025</name>
    <name evidence="2" type="ORF">HCB35_07930</name>
</gene>
<evidence type="ECO:0000313" key="2">
    <source>
        <dbReference type="EMBL" id="MBC2240403.1"/>
    </source>
</evidence>
<comment type="caution">
    <text evidence="1">The sequence shown here is derived from an EMBL/GenBank/DDBJ whole genome shotgun (WGS) entry which is preliminary data.</text>
</comment>
<sequence>MKKRVRKKQLKRIQNGSLEDIISLYKRAVKKNNYDLRYEAIDAMASDREYGEIDNNVRDILLKELMQGDGYISSIIVDDLNDIYDENIVSYCLDNLQNEDFFRRLVSAEYLGRHHKTEAIPTLKKLLSDSDDYVKVQAIEAMGRIGDIEVVPLLLDKLSHTEDDFLKSAYFAALYNLQGDIVWLAKLTEILRSQDTMAQSRAANRLVQLTEGSVYYSEILTALAKQIQVETNETQKEELKQLYSELKAYGNAGTK</sequence>
<evidence type="ECO:0000313" key="4">
    <source>
        <dbReference type="Proteomes" id="UP000553016"/>
    </source>
</evidence>
<dbReference type="EMBL" id="JAAROL010000005">
    <property type="protein sequence ID" value="MBC1332865.1"/>
    <property type="molecule type" value="Genomic_DNA"/>
</dbReference>
<dbReference type="SMART" id="SM00567">
    <property type="entry name" value="EZ_HEAT"/>
    <property type="match status" value="2"/>
</dbReference>
<dbReference type="SUPFAM" id="SSF48371">
    <property type="entry name" value="ARM repeat"/>
    <property type="match status" value="1"/>
</dbReference>
<name>A0A7X0WFH2_9LIST</name>
<dbReference type="Gene3D" id="1.25.10.10">
    <property type="entry name" value="Leucine-rich Repeat Variant"/>
    <property type="match status" value="1"/>
</dbReference>
<reference evidence="3 4" key="1">
    <citation type="submission" date="2020-03" db="EMBL/GenBank/DDBJ databases">
        <title>Soil Listeria distribution.</title>
        <authorList>
            <person name="Liao J."/>
            <person name="Wiedmann M."/>
        </authorList>
    </citation>
    <scope>NUCLEOTIDE SEQUENCE [LARGE SCALE GENOMIC DNA]</scope>
    <source>
        <strain evidence="2 4">FSL L7-0149</strain>
        <strain evidence="1 3">FSL L7-1833</strain>
    </source>
</reference>
<evidence type="ECO:0000313" key="1">
    <source>
        <dbReference type="EMBL" id="MBC1332865.1"/>
    </source>
</evidence>
<dbReference type="InterPro" id="IPR016024">
    <property type="entry name" value="ARM-type_fold"/>
</dbReference>